<dbReference type="HOGENOM" id="CLU_003204_0_0_1"/>
<evidence type="ECO:0000313" key="3">
    <source>
        <dbReference type="EMBL" id="EDO47590.1"/>
    </source>
</evidence>
<dbReference type="InterPro" id="IPR037785">
    <property type="entry name" value="C2_C2CD5"/>
</dbReference>
<dbReference type="SMART" id="SM00239">
    <property type="entry name" value="C2"/>
    <property type="match status" value="1"/>
</dbReference>
<dbReference type="Gene3D" id="2.60.40.150">
    <property type="entry name" value="C2 domain"/>
    <property type="match status" value="1"/>
</dbReference>
<organism evidence="3 4">
    <name type="scientific">Nematostella vectensis</name>
    <name type="common">Starlet sea anemone</name>
    <dbReference type="NCBI Taxonomy" id="45351"/>
    <lineage>
        <taxon>Eukaryota</taxon>
        <taxon>Metazoa</taxon>
        <taxon>Cnidaria</taxon>
        <taxon>Anthozoa</taxon>
        <taxon>Hexacorallia</taxon>
        <taxon>Actiniaria</taxon>
        <taxon>Edwardsiidae</taxon>
        <taxon>Nematostella</taxon>
    </lineage>
</organism>
<dbReference type="GO" id="GO:0065002">
    <property type="term" value="P:intracellular protein transmembrane transport"/>
    <property type="evidence" value="ECO:0000318"/>
    <property type="project" value="GO_Central"/>
</dbReference>
<dbReference type="Pfam" id="PF23025">
    <property type="entry name" value="YbjQ_2"/>
    <property type="match status" value="3"/>
</dbReference>
<sequence length="980" mass="108446">MPGKVKVRIVAARDLPVMDRTSDLADAFVEVRLGNVMNKTEVCKKTLNPQWDSEWFRFEVDDEELQDEPLQIRIMDYDTVTAHDAIGKVNISLGPLLTQDPPGCINGWFPIYDTMHGIRGELHIIVKVDFFVDSNKFRQTSCGVQFFYTCSIPAAYKALAMQGFVEELVVNDDPEYQWIDKIRRPRSSNEARQRIFTKLSGELQRKIGLKVLELGGNAVVGYHQCFDLEGEYGIVVRGIGTSVLLARVPNSSPATPTNPLNSSGHLGSAALVTDTGFIFPDVSQSASRNQSVRRQRKSSSDSDHNEDSPPRVSGGLDNSAESSGNSTPFHIAKSVWPRLQNKQKNIDQLDLPFFTMTRFPPGFLCHLGGVVTARSVKLLDTINHPDEPETRDAWWSEVRNEIKSHARALGCYAVVGYYETASISDELVVLSATGTAACVDLNLGEQSQPPGLLDTKHLHALSTNLYMDATMPKSALGPSSPSTDLDAVMNNDVPDMVFINKKQHHKVPDVLFATIEPPMDTCITGKGSLLQARVCRTKKKEKGEANADIVSTVLPFLEYELHQQLINKMKVKGMNALFGLHLQICVGETLLIGIASATAVYLSALPPPPILKVSGKRSSSDDDKRLTEIQKQILETTNKNKVRFKIADPGVDDKKDEDIVAVLLDPPAPEGFFSCNTETLPGISWVKTGVQMVTAVQRHAISDEEIRTNQQFAKMFEDTLGSFWFKLRRHTPCCVCNLRFDVEIPEDDNIQFAVSGVVIGVDEQECKKELTKIERLGIRNSPRKATDSDDLLFPIEEVDGSKENIPPPAPSIKPKLTLLNKPQVIKPPLFRPAVEVTPMSYLPNAQIERYLGNVNLFFIRESLSIREDGGLNVFMQVFLAEAQAILRAHVKALGGNALVSYQLNEIVLLDNPHKHQGQCLLNVCGDAVEVSYEDDSELGNSFGRSSPCKTRSISCSEVVPNTPVRLVRQRSVSETAADTE</sequence>
<dbReference type="InterPro" id="IPR056431">
    <property type="entry name" value="C2CD5_YbjQ-rel_dom"/>
</dbReference>
<dbReference type="CDD" id="cd08688">
    <property type="entry name" value="C2_KIAA0528-like"/>
    <property type="match status" value="1"/>
</dbReference>
<dbReference type="GO" id="GO:0031340">
    <property type="term" value="P:positive regulation of vesicle fusion"/>
    <property type="evidence" value="ECO:0000318"/>
    <property type="project" value="GO_Central"/>
</dbReference>
<evidence type="ECO:0000259" key="2">
    <source>
        <dbReference type="PROSITE" id="PS50004"/>
    </source>
</evidence>
<dbReference type="GO" id="GO:0005886">
    <property type="term" value="C:plasma membrane"/>
    <property type="evidence" value="ECO:0000318"/>
    <property type="project" value="GO_Central"/>
</dbReference>
<keyword evidence="4" id="KW-1185">Reference proteome</keyword>
<dbReference type="InParanoid" id="A7RLE6"/>
<dbReference type="GO" id="GO:0010828">
    <property type="term" value="P:positive regulation of D-glucose transmembrane transport"/>
    <property type="evidence" value="ECO:0000318"/>
    <property type="project" value="GO_Central"/>
</dbReference>
<dbReference type="Pfam" id="PF00168">
    <property type="entry name" value="C2"/>
    <property type="match status" value="1"/>
</dbReference>
<dbReference type="InterPro" id="IPR056430">
    <property type="entry name" value="C2CD5_YbjQ-like_dom"/>
</dbReference>
<dbReference type="SUPFAM" id="SSF49562">
    <property type="entry name" value="C2 domain (Calcium/lipid-binding domain, CaLB)"/>
    <property type="match status" value="1"/>
</dbReference>
<dbReference type="GO" id="GO:0090314">
    <property type="term" value="P:positive regulation of protein targeting to membrane"/>
    <property type="evidence" value="ECO:0000318"/>
    <property type="project" value="GO_Central"/>
</dbReference>
<dbReference type="STRING" id="45351.A7RLE6"/>
<dbReference type="GO" id="GO:0072659">
    <property type="term" value="P:protein localization to plasma membrane"/>
    <property type="evidence" value="ECO:0000318"/>
    <property type="project" value="GO_Central"/>
</dbReference>
<dbReference type="PROSITE" id="PS50004">
    <property type="entry name" value="C2"/>
    <property type="match status" value="1"/>
</dbReference>
<dbReference type="InterPro" id="IPR038983">
    <property type="entry name" value="C2CD5"/>
</dbReference>
<dbReference type="PANTHER" id="PTHR37412">
    <property type="entry name" value="C2 DOMAIN-CONTAINING PROTEIN 5"/>
    <property type="match status" value="1"/>
</dbReference>
<feature type="compositionally biased region" description="Basic and acidic residues" evidence="1">
    <location>
        <begin position="298"/>
        <end position="309"/>
    </location>
</feature>
<dbReference type="PANTHER" id="PTHR37412:SF2">
    <property type="entry name" value="C2 DOMAIN-CONTAINING PROTEIN 5"/>
    <property type="match status" value="1"/>
</dbReference>
<dbReference type="GO" id="GO:0005509">
    <property type="term" value="F:calcium ion binding"/>
    <property type="evidence" value="ECO:0000318"/>
    <property type="project" value="GO_Central"/>
</dbReference>
<reference evidence="3 4" key="1">
    <citation type="journal article" date="2007" name="Science">
        <title>Sea anemone genome reveals ancestral eumetazoan gene repertoire and genomic organization.</title>
        <authorList>
            <person name="Putnam N.H."/>
            <person name="Srivastava M."/>
            <person name="Hellsten U."/>
            <person name="Dirks B."/>
            <person name="Chapman J."/>
            <person name="Salamov A."/>
            <person name="Terry A."/>
            <person name="Shapiro H."/>
            <person name="Lindquist E."/>
            <person name="Kapitonov V.V."/>
            <person name="Jurka J."/>
            <person name="Genikhovich G."/>
            <person name="Grigoriev I.V."/>
            <person name="Lucas S.M."/>
            <person name="Steele R.E."/>
            <person name="Finnerty J.R."/>
            <person name="Technau U."/>
            <person name="Martindale M.Q."/>
            <person name="Rokhsar D.S."/>
        </authorList>
    </citation>
    <scope>NUCLEOTIDE SEQUENCE [LARGE SCALE GENOMIC DNA]</scope>
    <source>
        <strain evidence="4">CH2 X CH6</strain>
    </source>
</reference>
<dbReference type="Pfam" id="PF23028">
    <property type="entry name" value="YbjQ_3"/>
    <property type="match status" value="1"/>
</dbReference>
<dbReference type="eggNOG" id="KOG1031">
    <property type="taxonomic scope" value="Eukaryota"/>
</dbReference>
<feature type="region of interest" description="Disordered" evidence="1">
    <location>
        <begin position="284"/>
        <end position="325"/>
    </location>
</feature>
<dbReference type="InterPro" id="IPR035892">
    <property type="entry name" value="C2_domain_sf"/>
</dbReference>
<feature type="domain" description="C2" evidence="2">
    <location>
        <begin position="1"/>
        <end position="109"/>
    </location>
</feature>
<dbReference type="EMBL" id="DS469518">
    <property type="protein sequence ID" value="EDO47590.1"/>
    <property type="molecule type" value="Genomic_DNA"/>
</dbReference>
<protein>
    <recommendedName>
        <fullName evidence="2">C2 domain-containing protein</fullName>
    </recommendedName>
</protein>
<dbReference type="Proteomes" id="UP000001593">
    <property type="component" value="Unassembled WGS sequence"/>
</dbReference>
<name>A7RLE6_NEMVE</name>
<dbReference type="InterPro" id="IPR057815">
    <property type="entry name" value="C2CD5_C"/>
</dbReference>
<dbReference type="PhylomeDB" id="A7RLE6"/>
<dbReference type="GO" id="GO:0005544">
    <property type="term" value="F:calcium-dependent phospholipid binding"/>
    <property type="evidence" value="ECO:0000318"/>
    <property type="project" value="GO_Central"/>
</dbReference>
<accession>A7RLE6</accession>
<evidence type="ECO:0000256" key="1">
    <source>
        <dbReference type="SAM" id="MobiDB-lite"/>
    </source>
</evidence>
<dbReference type="InterPro" id="IPR000008">
    <property type="entry name" value="C2_dom"/>
</dbReference>
<gene>
    <name evidence="3" type="ORF">NEMVEDRAFT_v1g239114</name>
</gene>
<dbReference type="Pfam" id="PF23128">
    <property type="entry name" value="YbjQ_4"/>
    <property type="match status" value="1"/>
</dbReference>
<evidence type="ECO:0000313" key="4">
    <source>
        <dbReference type="Proteomes" id="UP000001593"/>
    </source>
</evidence>
<proteinExistence type="predicted"/>
<dbReference type="AlphaFoldDB" id="A7RLE6"/>
<dbReference type="OMA" id="QNANPFK"/>